<feature type="region of interest" description="Disordered" evidence="1">
    <location>
        <begin position="25"/>
        <end position="47"/>
    </location>
</feature>
<dbReference type="PATRIC" id="fig|68170.10.peg.8644"/>
<dbReference type="Proteomes" id="UP000033393">
    <property type="component" value="Unassembled WGS sequence"/>
</dbReference>
<dbReference type="AlphaFoldDB" id="A0A0F0GIW1"/>
<keyword evidence="2" id="KW-1133">Transmembrane helix</keyword>
<feature type="transmembrane region" description="Helical" evidence="2">
    <location>
        <begin position="63"/>
        <end position="83"/>
    </location>
</feature>
<keyword evidence="2" id="KW-0472">Membrane</keyword>
<name>A0A0F0GIW1_LENAE</name>
<evidence type="ECO:0000313" key="4">
    <source>
        <dbReference type="Proteomes" id="UP000033393"/>
    </source>
</evidence>
<keyword evidence="2" id="KW-0812">Transmembrane</keyword>
<evidence type="ECO:0000313" key="3">
    <source>
        <dbReference type="EMBL" id="KJK43444.1"/>
    </source>
</evidence>
<sequence>MVNLAPETISDGTADELIAEWDDFGGEPVERPAHAHKQQRTHEAVGDQQAVRGAMGGQRRTRVAVGGAGTLIVLGAIAVTLVLRATPTELTAPATLGTAPINPAAPTNPASAPTNPNTAPISPNTAATSPSSAQSPPAVQLELENPVDRGDSVDLTWLSSDRLDFAVTVAGEGEPQRTIYVHRNRTATIPVDPTRPYCFQIHGTDSLRIWESQPKAIRGATCTL</sequence>
<feature type="region of interest" description="Disordered" evidence="1">
    <location>
        <begin position="94"/>
        <end position="139"/>
    </location>
</feature>
<protein>
    <submittedName>
        <fullName evidence="3">Uncharacterized protein</fullName>
    </submittedName>
</protein>
<accession>A0A0F0GIW1</accession>
<proteinExistence type="predicted"/>
<evidence type="ECO:0000256" key="2">
    <source>
        <dbReference type="SAM" id="Phobius"/>
    </source>
</evidence>
<reference evidence="3 4" key="1">
    <citation type="submission" date="2015-02" db="EMBL/GenBank/DDBJ databases">
        <authorList>
            <person name="Ju K.-S."/>
            <person name="Doroghazi J.R."/>
            <person name="Metcalf W."/>
        </authorList>
    </citation>
    <scope>NUCLEOTIDE SEQUENCE [LARGE SCALE GENOMIC DNA]</scope>
    <source>
        <strain evidence="3 4">NRRL B-16140</strain>
    </source>
</reference>
<dbReference type="EMBL" id="JYJG01000291">
    <property type="protein sequence ID" value="KJK43444.1"/>
    <property type="molecule type" value="Genomic_DNA"/>
</dbReference>
<gene>
    <name evidence="3" type="ORF">UK23_33285</name>
</gene>
<organism evidence="3 4">
    <name type="scientific">Lentzea aerocolonigenes</name>
    <name type="common">Lechevalieria aerocolonigenes</name>
    <name type="synonym">Saccharothrix aerocolonigenes</name>
    <dbReference type="NCBI Taxonomy" id="68170"/>
    <lineage>
        <taxon>Bacteria</taxon>
        <taxon>Bacillati</taxon>
        <taxon>Actinomycetota</taxon>
        <taxon>Actinomycetes</taxon>
        <taxon>Pseudonocardiales</taxon>
        <taxon>Pseudonocardiaceae</taxon>
        <taxon>Lentzea</taxon>
    </lineage>
</organism>
<comment type="caution">
    <text evidence="3">The sequence shown here is derived from an EMBL/GenBank/DDBJ whole genome shotgun (WGS) entry which is preliminary data.</text>
</comment>
<evidence type="ECO:0000256" key="1">
    <source>
        <dbReference type="SAM" id="MobiDB-lite"/>
    </source>
</evidence>
<feature type="compositionally biased region" description="Low complexity" evidence="1">
    <location>
        <begin position="94"/>
        <end position="138"/>
    </location>
</feature>
<keyword evidence="4" id="KW-1185">Reference proteome</keyword>